<evidence type="ECO:0008006" key="4">
    <source>
        <dbReference type="Google" id="ProtNLM"/>
    </source>
</evidence>
<dbReference type="PANTHER" id="PTHR31286">
    <property type="entry name" value="GLYCINE-RICH CELL WALL STRUCTURAL PROTEIN 1.8-LIKE"/>
    <property type="match status" value="1"/>
</dbReference>
<proteinExistence type="predicted"/>
<dbReference type="EMBL" id="CAUOFW020001724">
    <property type="protein sequence ID" value="CAK9147794.1"/>
    <property type="molecule type" value="Genomic_DNA"/>
</dbReference>
<dbReference type="Proteomes" id="UP001642360">
    <property type="component" value="Unassembled WGS sequence"/>
</dbReference>
<protein>
    <recommendedName>
        <fullName evidence="4">DUF4283 domain-containing protein</fullName>
    </recommendedName>
</protein>
<feature type="region of interest" description="Disordered" evidence="1">
    <location>
        <begin position="502"/>
        <end position="529"/>
    </location>
</feature>
<reference evidence="2 3" key="1">
    <citation type="submission" date="2024-02" db="EMBL/GenBank/DDBJ databases">
        <authorList>
            <person name="Vignale AGUSTIN F."/>
            <person name="Sosa J E."/>
            <person name="Modenutti C."/>
        </authorList>
    </citation>
    <scope>NUCLEOTIDE SEQUENCE [LARGE SCALE GENOMIC DNA]</scope>
</reference>
<organism evidence="2 3">
    <name type="scientific">Ilex paraguariensis</name>
    <name type="common">yerba mate</name>
    <dbReference type="NCBI Taxonomy" id="185542"/>
    <lineage>
        <taxon>Eukaryota</taxon>
        <taxon>Viridiplantae</taxon>
        <taxon>Streptophyta</taxon>
        <taxon>Embryophyta</taxon>
        <taxon>Tracheophyta</taxon>
        <taxon>Spermatophyta</taxon>
        <taxon>Magnoliopsida</taxon>
        <taxon>eudicotyledons</taxon>
        <taxon>Gunneridae</taxon>
        <taxon>Pentapetalae</taxon>
        <taxon>asterids</taxon>
        <taxon>campanulids</taxon>
        <taxon>Aquifoliales</taxon>
        <taxon>Aquifoliaceae</taxon>
        <taxon>Ilex</taxon>
    </lineage>
</organism>
<feature type="compositionally biased region" description="Polar residues" evidence="1">
    <location>
        <begin position="509"/>
        <end position="528"/>
    </location>
</feature>
<evidence type="ECO:0000313" key="3">
    <source>
        <dbReference type="Proteomes" id="UP001642360"/>
    </source>
</evidence>
<name>A0ABC8RS34_9AQUA</name>
<sequence>MEDEMEKLWLPFKLSEEEQSDLQITNNDYGILNKKPLTKRSFNKAVFKSTMKLDWNSLSTIVQDLADNLFLIQFTNMLYKRKVLERMPWSFDNHLVLLMEYDGNIQASKVQISRCPFWIQVYSLPLNRKFLRIKVELDVSKALIRSMNVKGMDVRLSSHDFSNRRLSQFGNWLRANGEKFKKGPLIHKTNPGVSNVDKTIGVESISPAMTSSSPLEKVVNEPLIEGMIRITPRNLSDFKGQDSGVNTKLIGGQLGIQLVSLDDTPMDISVGKIQTEAVREEDALLDFNNNDIAASLNICTKSIYGKVMAIKMEIKDMWKNQVLANLSFDSTFFWDQVDGLSRELYTIEITLKIANNFDKSEVVEIKEIIGEEMVFVSLPTVRYVDHHGSYLDDLNLRNFKVKSKDIVQAVRQPVEVESSIMSQNLLSQPNKRLDPNELVPTIRLDVATVEPFLTDQNLFPKPAKDDMKLIEVGLDLDGVSNFNLGLTQPIDVNIIKAKNAKEGKGKKASSLNPTGSLNLNQTKPSMQCSKKLKRRKKGKWVIGASTLTKEENWEI</sequence>
<dbReference type="AlphaFoldDB" id="A0ABC8RS34"/>
<dbReference type="PANTHER" id="PTHR31286:SF167">
    <property type="entry name" value="OS09G0268800 PROTEIN"/>
    <property type="match status" value="1"/>
</dbReference>
<gene>
    <name evidence="2" type="ORF">ILEXP_LOCUS15735</name>
</gene>
<evidence type="ECO:0000256" key="1">
    <source>
        <dbReference type="SAM" id="MobiDB-lite"/>
    </source>
</evidence>
<evidence type="ECO:0000313" key="2">
    <source>
        <dbReference type="EMBL" id="CAK9147794.1"/>
    </source>
</evidence>
<comment type="caution">
    <text evidence="2">The sequence shown here is derived from an EMBL/GenBank/DDBJ whole genome shotgun (WGS) entry which is preliminary data.</text>
</comment>
<keyword evidence="3" id="KW-1185">Reference proteome</keyword>
<accession>A0ABC8RS34</accession>
<dbReference type="InterPro" id="IPR040256">
    <property type="entry name" value="At4g02000-like"/>
</dbReference>